<dbReference type="GO" id="GO:0012505">
    <property type="term" value="C:endomembrane system"/>
    <property type="evidence" value="ECO:0007669"/>
    <property type="project" value="UniProtKB-SubCell"/>
</dbReference>
<keyword evidence="7" id="KW-0406">Ion transport</keyword>
<dbReference type="FunCoup" id="A0A2K1L162">
    <property type="interactions" value="937"/>
</dbReference>
<dbReference type="GO" id="GO:0016020">
    <property type="term" value="C:membrane"/>
    <property type="evidence" value="ECO:0007669"/>
    <property type="project" value="UniProtKB-SubCell"/>
</dbReference>
<keyword evidence="9" id="KW-1071">Ligand-gated ion channel</keyword>
<dbReference type="EMBL" id="ABEU02000002">
    <property type="protein sequence ID" value="PNR59768.1"/>
    <property type="molecule type" value="Genomic_DNA"/>
</dbReference>
<dbReference type="Proteomes" id="UP000006727">
    <property type="component" value="Chromosome 2"/>
</dbReference>
<dbReference type="InterPro" id="IPR000595">
    <property type="entry name" value="cNMP-bd_dom"/>
</dbReference>
<feature type="transmembrane region" description="Helical" evidence="11">
    <location>
        <begin position="211"/>
        <end position="232"/>
    </location>
</feature>
<keyword evidence="5 11" id="KW-0812">Transmembrane</keyword>
<comment type="similarity">
    <text evidence="3">Belongs to the cyclic nucleotide-gated cation channel (TC 1.A.1.5) family.</text>
</comment>
<reference evidence="13 15" key="2">
    <citation type="journal article" date="2018" name="Plant J.">
        <title>The Physcomitrella patens chromosome-scale assembly reveals moss genome structure and evolution.</title>
        <authorList>
            <person name="Lang D."/>
            <person name="Ullrich K.K."/>
            <person name="Murat F."/>
            <person name="Fuchs J."/>
            <person name="Jenkins J."/>
            <person name="Haas F.B."/>
            <person name="Piednoel M."/>
            <person name="Gundlach H."/>
            <person name="Van Bel M."/>
            <person name="Meyberg R."/>
            <person name="Vives C."/>
            <person name="Morata J."/>
            <person name="Symeonidi A."/>
            <person name="Hiss M."/>
            <person name="Muchero W."/>
            <person name="Kamisugi Y."/>
            <person name="Saleh O."/>
            <person name="Blanc G."/>
            <person name="Decker E.L."/>
            <person name="van Gessel N."/>
            <person name="Grimwood J."/>
            <person name="Hayes R.D."/>
            <person name="Graham S.W."/>
            <person name="Gunter L.E."/>
            <person name="McDaniel S.F."/>
            <person name="Hoernstein S.N.W."/>
            <person name="Larsson A."/>
            <person name="Li F.W."/>
            <person name="Perroud P.F."/>
            <person name="Phillips J."/>
            <person name="Ranjan P."/>
            <person name="Rokshar D.S."/>
            <person name="Rothfels C.J."/>
            <person name="Schneider L."/>
            <person name="Shu S."/>
            <person name="Stevenson D.W."/>
            <person name="Thummler F."/>
            <person name="Tillich M."/>
            <person name="Villarreal Aguilar J.C."/>
            <person name="Widiez T."/>
            <person name="Wong G.K."/>
            <person name="Wymore A."/>
            <person name="Zhang Y."/>
            <person name="Zimmer A.D."/>
            <person name="Quatrano R.S."/>
            <person name="Mayer K.F.X."/>
            <person name="Goodstein D."/>
            <person name="Casacuberta J.M."/>
            <person name="Vandepoele K."/>
            <person name="Reski R."/>
            <person name="Cuming A.C."/>
            <person name="Tuskan G.A."/>
            <person name="Maumus F."/>
            <person name="Salse J."/>
            <person name="Schmutz J."/>
            <person name="Rensing S.A."/>
        </authorList>
    </citation>
    <scope>NUCLEOTIDE SEQUENCE [LARGE SCALE GENOMIC DNA]</scope>
    <source>
        <strain evidence="14 15">cv. Gransden 2004</strain>
    </source>
</reference>
<dbReference type="Gene3D" id="2.60.120.10">
    <property type="entry name" value="Jelly Rolls"/>
    <property type="match status" value="1"/>
</dbReference>
<dbReference type="PANTHER" id="PTHR45651">
    <property type="entry name" value="CYCLIC NUCLEOTIDE-GATED ION CHANNEL 15-RELATED-RELATED"/>
    <property type="match status" value="1"/>
</dbReference>
<dbReference type="PaxDb" id="3218-PP1S183_83V6.1"/>
<dbReference type="KEGG" id="ppp:112278892"/>
<dbReference type="InterPro" id="IPR005821">
    <property type="entry name" value="Ion_trans_dom"/>
</dbReference>
<name>A0A2K1L162_PHYPA</name>
<dbReference type="InterPro" id="IPR018490">
    <property type="entry name" value="cNMP-bd_dom_sf"/>
</dbReference>
<dbReference type="CDD" id="cd00038">
    <property type="entry name" value="CAP_ED"/>
    <property type="match status" value="1"/>
</dbReference>
<protein>
    <recommendedName>
        <fullName evidence="12">Cyclic nucleotide-binding domain-containing protein</fullName>
    </recommendedName>
</protein>
<dbReference type="PROSITE" id="PS50042">
    <property type="entry name" value="CNMP_BINDING_3"/>
    <property type="match status" value="1"/>
</dbReference>
<accession>A0A2K1L162</accession>
<evidence type="ECO:0000256" key="2">
    <source>
        <dbReference type="ARBA" id="ARBA00004308"/>
    </source>
</evidence>
<dbReference type="FunFam" id="1.10.287.630:FF:000003">
    <property type="entry name" value="Cyclic nucleotide-gated ion channel 1"/>
    <property type="match status" value="1"/>
</dbReference>
<dbReference type="RefSeq" id="XP_024368532.1">
    <property type="nucleotide sequence ID" value="XM_024512764.2"/>
</dbReference>
<dbReference type="InterPro" id="IPR014710">
    <property type="entry name" value="RmlC-like_jellyroll"/>
</dbReference>
<keyword evidence="8 11" id="KW-0472">Membrane</keyword>
<dbReference type="GeneID" id="112278892"/>
<keyword evidence="10" id="KW-0407">Ion channel</keyword>
<evidence type="ECO:0000256" key="8">
    <source>
        <dbReference type="ARBA" id="ARBA00023136"/>
    </source>
</evidence>
<feature type="transmembrane region" description="Helical" evidence="11">
    <location>
        <begin position="282"/>
        <end position="306"/>
    </location>
</feature>
<dbReference type="Gene3D" id="1.10.287.70">
    <property type="match status" value="1"/>
</dbReference>
<reference evidence="14" key="3">
    <citation type="submission" date="2020-12" db="UniProtKB">
        <authorList>
            <consortium name="EnsemblPlants"/>
        </authorList>
    </citation>
    <scope>IDENTIFICATION</scope>
</reference>
<organism evidence="13">
    <name type="scientific">Physcomitrium patens</name>
    <name type="common">Spreading-leaved earth moss</name>
    <name type="synonym">Physcomitrella patens</name>
    <dbReference type="NCBI Taxonomy" id="3218"/>
    <lineage>
        <taxon>Eukaryota</taxon>
        <taxon>Viridiplantae</taxon>
        <taxon>Streptophyta</taxon>
        <taxon>Embryophyta</taxon>
        <taxon>Bryophyta</taxon>
        <taxon>Bryophytina</taxon>
        <taxon>Bryopsida</taxon>
        <taxon>Funariidae</taxon>
        <taxon>Funariales</taxon>
        <taxon>Funariaceae</taxon>
        <taxon>Physcomitrium</taxon>
    </lineage>
</organism>
<feature type="transmembrane region" description="Helical" evidence="11">
    <location>
        <begin position="410"/>
        <end position="432"/>
    </location>
</feature>
<dbReference type="SUPFAM" id="SSF81324">
    <property type="entry name" value="Voltage-gated potassium channels"/>
    <property type="match status" value="1"/>
</dbReference>
<feature type="transmembrane region" description="Helical" evidence="11">
    <location>
        <begin position="120"/>
        <end position="141"/>
    </location>
</feature>
<dbReference type="EnsemblPlants" id="Pp3c2_11890V3.1">
    <property type="protein sequence ID" value="Pp3c2_11890V3.1"/>
    <property type="gene ID" value="Pp3c2_11890"/>
</dbReference>
<dbReference type="OMA" id="DRSCITI"/>
<proteinExistence type="inferred from homology"/>
<dbReference type="PANTHER" id="PTHR45651:SF12">
    <property type="entry name" value="CYCLIC NUCLEOTIDE-GATED ION CHANNEL 15-RELATED"/>
    <property type="match status" value="1"/>
</dbReference>
<evidence type="ECO:0000256" key="1">
    <source>
        <dbReference type="ARBA" id="ARBA00004141"/>
    </source>
</evidence>
<evidence type="ECO:0000256" key="4">
    <source>
        <dbReference type="ARBA" id="ARBA00022448"/>
    </source>
</evidence>
<comment type="subcellular location">
    <subcellularLocation>
        <location evidence="2">Endomembrane system</location>
    </subcellularLocation>
    <subcellularLocation>
        <location evidence="1">Membrane</location>
        <topology evidence="1">Multi-pass membrane protein</topology>
    </subcellularLocation>
</comment>
<dbReference type="AlphaFoldDB" id="A0A2K1L162"/>
<evidence type="ECO:0000256" key="5">
    <source>
        <dbReference type="ARBA" id="ARBA00022692"/>
    </source>
</evidence>
<dbReference type="Gramene" id="Pp3c2_11890V3.1">
    <property type="protein sequence ID" value="Pp3c2_11890V3.1"/>
    <property type="gene ID" value="Pp3c2_11890"/>
</dbReference>
<gene>
    <name evidence="14" type="primary">LOC112278892</name>
    <name evidence="13" type="ORF">PHYPA_002560</name>
</gene>
<evidence type="ECO:0000259" key="12">
    <source>
        <dbReference type="PROSITE" id="PS50042"/>
    </source>
</evidence>
<evidence type="ECO:0000256" key="3">
    <source>
        <dbReference type="ARBA" id="ARBA00010486"/>
    </source>
</evidence>
<feature type="domain" description="Cyclic nucleotide-binding" evidence="12">
    <location>
        <begin position="518"/>
        <end position="599"/>
    </location>
</feature>
<evidence type="ECO:0000256" key="10">
    <source>
        <dbReference type="ARBA" id="ARBA00023303"/>
    </source>
</evidence>
<evidence type="ECO:0000256" key="11">
    <source>
        <dbReference type="SAM" id="Phobius"/>
    </source>
</evidence>
<evidence type="ECO:0000256" key="6">
    <source>
        <dbReference type="ARBA" id="ARBA00022989"/>
    </source>
</evidence>
<evidence type="ECO:0000256" key="9">
    <source>
        <dbReference type="ARBA" id="ARBA00023286"/>
    </source>
</evidence>
<keyword evidence="6 11" id="KW-1133">Transmembrane helix</keyword>
<dbReference type="SMART" id="SM00100">
    <property type="entry name" value="cNMP"/>
    <property type="match status" value="1"/>
</dbReference>
<dbReference type="Gene3D" id="1.10.287.630">
    <property type="entry name" value="Helix hairpin bin"/>
    <property type="match status" value="1"/>
</dbReference>
<evidence type="ECO:0000313" key="15">
    <source>
        <dbReference type="Proteomes" id="UP000006727"/>
    </source>
</evidence>
<evidence type="ECO:0000313" key="14">
    <source>
        <dbReference type="EnsemblPlants" id="Pp3c2_11890V3.1"/>
    </source>
</evidence>
<evidence type="ECO:0000313" key="13">
    <source>
        <dbReference type="EMBL" id="PNR59768.1"/>
    </source>
</evidence>
<sequence length="743" mass="85989">MSVPQTLNEPCVQSRILRFFRNMLGKTKVHKMDGERKNFVRFRPQLDSQISMGSESDTPLQSAFSIDSTAVRRSWQWQKSSVSFFKLGNTLLFKSSPQDMPEESKWYYVLDPASPALHRWNTFFLISCLVAVFIDPLYFYLPKVNYDRSCITISRDLQIAVTVFRTITDFFYVVHMGLRFWTGFIPPSTRVFGRGELVTDRMAIAKRYCKYDFWVDFVAVLPIPQVVIWLWVPSRGAAKVNINTKNALRWIVVIQYVPRMLRIFPLLSKIISSTGVLLETAWAGAAFNLILYILASHVLGAVWYLFSVERQDTCWTKMCKIGNGIDCGKSMFDCGRYIDRTVDLPWGANLTNYCNTVADGGPFNYGIYKNAITTKIASHTMSFSKTYFYSLWVGLLSLSSLTQTLEVSTFVGEIIFTIVIIIIGLLLFAFLIGNMQTYLQSLTLRLEEMRVKRRDTEQWMRHRNLPPHIVERVRRYDQYKWVATRGVDEETLVQSLPSDLRRDIKRHLCLNLFSEVPFCDQMDESLLDALCERLRPALCIEGANILREGDPVNEMFFIIRGEVESVTTNGGRTGFFNRAILRSGAYCGEELLTWALDPKPQNHLPISTRTVKAVKEVEAFSLSADDLKFVASQFRRLHSKQLQHTFRYYSNHWRTWGACFIQSAWRRYQRRRLAELHRKEEDQYMALQREPMDKLSLGATILAGRFAKNAMRSVHRLRNMRAIELARISNIPKPSEPDFSQDT</sequence>
<dbReference type="GO" id="GO:0005216">
    <property type="term" value="F:monoatomic ion channel activity"/>
    <property type="evidence" value="ECO:0007669"/>
    <property type="project" value="InterPro"/>
</dbReference>
<reference evidence="13 15" key="1">
    <citation type="journal article" date="2008" name="Science">
        <title>The Physcomitrella genome reveals evolutionary insights into the conquest of land by plants.</title>
        <authorList>
            <person name="Rensing S."/>
            <person name="Lang D."/>
            <person name="Zimmer A."/>
            <person name="Terry A."/>
            <person name="Salamov A."/>
            <person name="Shapiro H."/>
            <person name="Nishiyama T."/>
            <person name="Perroud P.-F."/>
            <person name="Lindquist E."/>
            <person name="Kamisugi Y."/>
            <person name="Tanahashi T."/>
            <person name="Sakakibara K."/>
            <person name="Fujita T."/>
            <person name="Oishi K."/>
            <person name="Shin-I T."/>
            <person name="Kuroki Y."/>
            <person name="Toyoda A."/>
            <person name="Suzuki Y."/>
            <person name="Hashimoto A."/>
            <person name="Yamaguchi K."/>
            <person name="Sugano A."/>
            <person name="Kohara Y."/>
            <person name="Fujiyama A."/>
            <person name="Anterola A."/>
            <person name="Aoki S."/>
            <person name="Ashton N."/>
            <person name="Barbazuk W.B."/>
            <person name="Barker E."/>
            <person name="Bennetzen J."/>
            <person name="Bezanilla M."/>
            <person name="Blankenship R."/>
            <person name="Cho S.H."/>
            <person name="Dutcher S."/>
            <person name="Estelle M."/>
            <person name="Fawcett J.A."/>
            <person name="Gundlach H."/>
            <person name="Hanada K."/>
            <person name="Heyl A."/>
            <person name="Hicks K.A."/>
            <person name="Hugh J."/>
            <person name="Lohr M."/>
            <person name="Mayer K."/>
            <person name="Melkozernov A."/>
            <person name="Murata T."/>
            <person name="Nelson D."/>
            <person name="Pils B."/>
            <person name="Prigge M."/>
            <person name="Reiss B."/>
            <person name="Renner T."/>
            <person name="Rombauts S."/>
            <person name="Rushton P."/>
            <person name="Sanderfoot A."/>
            <person name="Schween G."/>
            <person name="Shiu S.-H."/>
            <person name="Stueber K."/>
            <person name="Theodoulou F.L."/>
            <person name="Tu H."/>
            <person name="Van de Peer Y."/>
            <person name="Verrier P.J."/>
            <person name="Waters E."/>
            <person name="Wood A."/>
            <person name="Yang L."/>
            <person name="Cove D."/>
            <person name="Cuming A."/>
            <person name="Hasebe M."/>
            <person name="Lucas S."/>
            <person name="Mishler D.B."/>
            <person name="Reski R."/>
            <person name="Grigoriev I."/>
            <person name="Quatrano R.S."/>
            <person name="Boore J.L."/>
        </authorList>
    </citation>
    <scope>NUCLEOTIDE SEQUENCE [LARGE SCALE GENOMIC DNA]</scope>
    <source>
        <strain evidence="14 15">cv. Gransden 2004</strain>
    </source>
</reference>
<dbReference type="OrthoDB" id="421226at2759"/>
<keyword evidence="15" id="KW-1185">Reference proteome</keyword>
<dbReference type="SUPFAM" id="SSF51206">
    <property type="entry name" value="cAMP-binding domain-like"/>
    <property type="match status" value="1"/>
</dbReference>
<dbReference type="Pfam" id="PF00520">
    <property type="entry name" value="Ion_trans"/>
    <property type="match status" value="1"/>
</dbReference>
<dbReference type="FunFam" id="2.60.120.10:FF:000024">
    <property type="entry name" value="Cyclic nucleotide-gated ion channel 1"/>
    <property type="match status" value="1"/>
</dbReference>
<dbReference type="Gramene" id="Pp3c2_11890V3.2">
    <property type="protein sequence ID" value="Pp3c2_11890V3.2"/>
    <property type="gene ID" value="Pp3c2_11890"/>
</dbReference>
<evidence type="ECO:0000256" key="7">
    <source>
        <dbReference type="ARBA" id="ARBA00023065"/>
    </source>
</evidence>
<dbReference type="EnsemblPlants" id="Pp3c2_11890V3.2">
    <property type="protein sequence ID" value="Pp3c2_11890V3.2"/>
    <property type="gene ID" value="Pp3c2_11890"/>
</dbReference>
<keyword evidence="4" id="KW-0813">Transport</keyword>
<dbReference type="Pfam" id="PF00027">
    <property type="entry name" value="cNMP_binding"/>
    <property type="match status" value="1"/>
</dbReference>